<evidence type="ECO:0000256" key="3">
    <source>
        <dbReference type="ARBA" id="ARBA00022679"/>
    </source>
</evidence>
<dbReference type="PANTHER" id="PTHR24421:SF10">
    <property type="entry name" value="NITRATE_NITRITE SENSOR PROTEIN NARQ"/>
    <property type="match status" value="1"/>
</dbReference>
<dbReference type="InterPro" id="IPR003594">
    <property type="entry name" value="HATPase_dom"/>
</dbReference>
<dbReference type="CDD" id="cd16917">
    <property type="entry name" value="HATPase_UhpB-NarQ-NarX-like"/>
    <property type="match status" value="1"/>
</dbReference>
<evidence type="ECO:0000256" key="2">
    <source>
        <dbReference type="ARBA" id="ARBA00012438"/>
    </source>
</evidence>
<dbReference type="SMART" id="SM00387">
    <property type="entry name" value="HATPase_c"/>
    <property type="match status" value="1"/>
</dbReference>
<proteinExistence type="predicted"/>
<organism evidence="7 8">
    <name type="scientific">Diaphorobacter ruginosibacter</name>
    <dbReference type="NCBI Taxonomy" id="1715720"/>
    <lineage>
        <taxon>Bacteria</taxon>
        <taxon>Pseudomonadati</taxon>
        <taxon>Pseudomonadota</taxon>
        <taxon>Betaproteobacteria</taxon>
        <taxon>Burkholderiales</taxon>
        <taxon>Comamonadaceae</taxon>
        <taxon>Diaphorobacter</taxon>
    </lineage>
</organism>
<evidence type="ECO:0000313" key="8">
    <source>
        <dbReference type="Proteomes" id="UP000515811"/>
    </source>
</evidence>
<dbReference type="GO" id="GO:0000160">
    <property type="term" value="P:phosphorelay signal transduction system"/>
    <property type="evidence" value="ECO:0007669"/>
    <property type="project" value="UniProtKB-KW"/>
</dbReference>
<keyword evidence="5" id="KW-0902">Two-component regulatory system</keyword>
<protein>
    <recommendedName>
        <fullName evidence="2">histidine kinase</fullName>
        <ecNumber evidence="2">2.7.13.3</ecNumber>
    </recommendedName>
</protein>
<evidence type="ECO:0000259" key="6">
    <source>
        <dbReference type="SMART" id="SM00387"/>
    </source>
</evidence>
<evidence type="ECO:0000256" key="5">
    <source>
        <dbReference type="ARBA" id="ARBA00023012"/>
    </source>
</evidence>
<dbReference type="Pfam" id="PF02518">
    <property type="entry name" value="HATPase_c"/>
    <property type="match status" value="1"/>
</dbReference>
<dbReference type="AlphaFoldDB" id="A0A7G9RTU8"/>
<dbReference type="Proteomes" id="UP000515811">
    <property type="component" value="Chromosome"/>
</dbReference>
<dbReference type="SUPFAM" id="SSF55874">
    <property type="entry name" value="ATPase domain of HSP90 chaperone/DNA topoisomerase II/histidine kinase"/>
    <property type="match status" value="1"/>
</dbReference>
<keyword evidence="8" id="KW-1185">Reference proteome</keyword>
<dbReference type="InterPro" id="IPR036890">
    <property type="entry name" value="HATPase_C_sf"/>
</dbReference>
<keyword evidence="7" id="KW-0547">Nucleotide-binding</keyword>
<evidence type="ECO:0000256" key="1">
    <source>
        <dbReference type="ARBA" id="ARBA00000085"/>
    </source>
</evidence>
<dbReference type="Gene3D" id="3.30.565.10">
    <property type="entry name" value="Histidine kinase-like ATPase, C-terminal domain"/>
    <property type="match status" value="1"/>
</dbReference>
<keyword evidence="7" id="KW-0067">ATP-binding</keyword>
<gene>
    <name evidence="7" type="ORF">H9K76_09635</name>
</gene>
<keyword evidence="4" id="KW-0418">Kinase</keyword>
<dbReference type="PANTHER" id="PTHR24421">
    <property type="entry name" value="NITRATE/NITRITE SENSOR PROTEIN NARX-RELATED"/>
    <property type="match status" value="1"/>
</dbReference>
<feature type="domain" description="Histidine kinase/HSP90-like ATPase" evidence="6">
    <location>
        <begin position="133"/>
        <end position="231"/>
    </location>
</feature>
<name>A0A7G9RTU8_9BURK</name>
<dbReference type="RefSeq" id="WP_187599886.1">
    <property type="nucleotide sequence ID" value="NZ_CP060714.1"/>
</dbReference>
<reference evidence="7 8" key="1">
    <citation type="submission" date="2020-08" db="EMBL/GenBank/DDBJ databases">
        <title>Genome sequence of Diaphorobacter ruginosibacter DSM 27467T.</title>
        <authorList>
            <person name="Hyun D.-W."/>
            <person name="Bae J.-W."/>
        </authorList>
    </citation>
    <scope>NUCLEOTIDE SEQUENCE [LARGE SCALE GENOMIC DNA]</scope>
    <source>
        <strain evidence="7 8">DSM 27467</strain>
    </source>
</reference>
<dbReference type="KEGG" id="drg:H9K76_09635"/>
<dbReference type="InterPro" id="IPR050482">
    <property type="entry name" value="Sensor_HK_TwoCompSys"/>
</dbReference>
<keyword evidence="3" id="KW-0808">Transferase</keyword>
<accession>A0A7G9RTU8</accession>
<sequence length="240" mass="26921">MELLNLAVGASLVVMLVRTLYWHPRRNAQTAAAVRKERQRIAGELHDLVGSQIVNALLLLDSPANRLHPAVRTLEQCMLDLRLLVEVMSDQKGDLAEKLAALRYRIQPVLDKRGICLTWIMDVDDGEMLPRRAHARELCRLVQEAVSNVLQHSRATHLTIELRPRRESGCTEWLLRVMDNGVGMRQQPGEGVKGHGVSNMRRRARRVGARMSIVSEEGMGTEIVVIVDTMQFAPTVIAST</sequence>
<dbReference type="EMBL" id="CP060714">
    <property type="protein sequence ID" value="QNN59023.1"/>
    <property type="molecule type" value="Genomic_DNA"/>
</dbReference>
<dbReference type="GO" id="GO:0005524">
    <property type="term" value="F:ATP binding"/>
    <property type="evidence" value="ECO:0007669"/>
    <property type="project" value="UniProtKB-KW"/>
</dbReference>
<dbReference type="GO" id="GO:0004673">
    <property type="term" value="F:protein histidine kinase activity"/>
    <property type="evidence" value="ECO:0007669"/>
    <property type="project" value="UniProtKB-EC"/>
</dbReference>
<comment type="catalytic activity">
    <reaction evidence="1">
        <text>ATP + protein L-histidine = ADP + protein N-phospho-L-histidine.</text>
        <dbReference type="EC" id="2.7.13.3"/>
    </reaction>
</comment>
<dbReference type="EC" id="2.7.13.3" evidence="2"/>
<evidence type="ECO:0000256" key="4">
    <source>
        <dbReference type="ARBA" id="ARBA00022777"/>
    </source>
</evidence>
<evidence type="ECO:0000313" key="7">
    <source>
        <dbReference type="EMBL" id="QNN59023.1"/>
    </source>
</evidence>